<gene>
    <name evidence="2" type="ORF">EYF80_013618</name>
</gene>
<dbReference type="EMBL" id="SRLO01000096">
    <property type="protein sequence ID" value="TNN76087.1"/>
    <property type="molecule type" value="Genomic_DNA"/>
</dbReference>
<feature type="compositionally biased region" description="Basic and acidic residues" evidence="1">
    <location>
        <begin position="122"/>
        <end position="142"/>
    </location>
</feature>
<comment type="caution">
    <text evidence="2">The sequence shown here is derived from an EMBL/GenBank/DDBJ whole genome shotgun (WGS) entry which is preliminary data.</text>
</comment>
<dbReference type="Proteomes" id="UP000314294">
    <property type="component" value="Unassembled WGS sequence"/>
</dbReference>
<proteinExistence type="predicted"/>
<name>A0A4Z2IDW0_9TELE</name>
<reference evidence="2 3" key="1">
    <citation type="submission" date="2019-03" db="EMBL/GenBank/DDBJ databases">
        <title>First draft genome of Liparis tanakae, snailfish: a comprehensive survey of snailfish specific genes.</title>
        <authorList>
            <person name="Kim W."/>
            <person name="Song I."/>
            <person name="Jeong J.-H."/>
            <person name="Kim D."/>
            <person name="Kim S."/>
            <person name="Ryu S."/>
            <person name="Song J.Y."/>
            <person name="Lee S.K."/>
        </authorList>
    </citation>
    <scope>NUCLEOTIDE SEQUENCE [LARGE SCALE GENOMIC DNA]</scope>
    <source>
        <tissue evidence="2">Muscle</tissue>
    </source>
</reference>
<evidence type="ECO:0000313" key="3">
    <source>
        <dbReference type="Proteomes" id="UP000314294"/>
    </source>
</evidence>
<organism evidence="2 3">
    <name type="scientific">Liparis tanakae</name>
    <name type="common">Tanaka's snailfish</name>
    <dbReference type="NCBI Taxonomy" id="230148"/>
    <lineage>
        <taxon>Eukaryota</taxon>
        <taxon>Metazoa</taxon>
        <taxon>Chordata</taxon>
        <taxon>Craniata</taxon>
        <taxon>Vertebrata</taxon>
        <taxon>Euteleostomi</taxon>
        <taxon>Actinopterygii</taxon>
        <taxon>Neopterygii</taxon>
        <taxon>Teleostei</taxon>
        <taxon>Neoteleostei</taxon>
        <taxon>Acanthomorphata</taxon>
        <taxon>Eupercaria</taxon>
        <taxon>Perciformes</taxon>
        <taxon>Cottioidei</taxon>
        <taxon>Cottales</taxon>
        <taxon>Liparidae</taxon>
        <taxon>Liparis</taxon>
    </lineage>
</organism>
<evidence type="ECO:0000313" key="2">
    <source>
        <dbReference type="EMBL" id="TNN76087.1"/>
    </source>
</evidence>
<feature type="region of interest" description="Disordered" evidence="1">
    <location>
        <begin position="122"/>
        <end position="183"/>
    </location>
</feature>
<accession>A0A4Z2IDW0</accession>
<sequence length="250" mass="27323">MDPAIPPAATRFKMIEDKLQQSKAQMVSFAAESQQSVAAQERTMAAMTIQIQQLTTVLTHPALQLRLWLASPLQAAPLCTPLKVQSPFQAAAVGVEGYTDTCWLLVVEFRDRGMGEEEVYGVRERRESREVGKLREEAEHPGEAALQGPPPSRPPLPPPPPLPLPPPPPPPPPPLPLPTKFDAIGSGPCREFSVRATALLNMASDGMILTNHDHQIRVGVLTGVLLLRHPEKLSERERETSQADMLLGLN</sequence>
<keyword evidence="3" id="KW-1185">Reference proteome</keyword>
<evidence type="ECO:0000256" key="1">
    <source>
        <dbReference type="SAM" id="MobiDB-lite"/>
    </source>
</evidence>
<dbReference type="AlphaFoldDB" id="A0A4Z2IDW0"/>
<protein>
    <submittedName>
        <fullName evidence="2">Uncharacterized protein</fullName>
    </submittedName>
</protein>
<feature type="compositionally biased region" description="Pro residues" evidence="1">
    <location>
        <begin position="148"/>
        <end position="177"/>
    </location>
</feature>